<dbReference type="AlphaFoldDB" id="A0A1H4I9S3"/>
<evidence type="ECO:0000256" key="1">
    <source>
        <dbReference type="SAM" id="MobiDB-lite"/>
    </source>
</evidence>
<sequence>MSVQLSGRSPSATPARTTSTRRPDADLPGRLALSAAAARGVHLSTTEFREWFAAHRREGHYRVTRAPLAALDGWSFEAASGNLVHRSGRFFSVIGAGIRSDSGPVTAWHQPILDQPEVGVLGILAKEFDGVLHFLMQAKMEPGNSNVLQLSPTVQATRSNFTRVHGGAVVKYIEYFTTAGRGRGRVLADSLQSEVGTWFLQKSNRNMVVEVFDEVPLHDGFVWLTLSQIAALLCEDNVVNMNARSVLACLPVGPADPADGGAGGRDEFARALDRSWDPASPALHSDLDVLSWLTGERARRDLVTCPVPLAGLPGWRVDDDAIRHEAGRYFEVVGVDVEAGSREVTTWSQPLLAPVGTGVAAFLAAPVDGVLHVLVQARPEAGLHNTVQLAPTVQCTAANFDWLPPERRPAFLGTVLAADAAAIRYEAVHAEEGGRFLGAESRCLVVEVPADAVAEEPPGHRWVTLAQLSSFVRYEQYVNSQARTLLSCLIPATVATWRHTRS</sequence>
<dbReference type="STRING" id="67331.SAMN04490357_0078"/>
<feature type="compositionally biased region" description="Low complexity" evidence="1">
    <location>
        <begin position="8"/>
        <end position="20"/>
    </location>
</feature>
<dbReference type="GeneID" id="95509403"/>
<dbReference type="Gene3D" id="3.90.79.40">
    <property type="entry name" value="EvaA sugar 2,3-dehydratase subunit"/>
    <property type="match status" value="2"/>
</dbReference>
<name>A0A1H4I9S3_9ACTN</name>
<feature type="domain" description="dTDP-4-dehydro-6-deoxy-alpha-D-glucopyranose 2,3-dehydratase" evidence="2">
    <location>
        <begin position="46"/>
        <end position="250"/>
    </location>
</feature>
<dbReference type="RefSeq" id="WP_079172179.1">
    <property type="nucleotide sequence ID" value="NZ_FNTD01000003.1"/>
</dbReference>
<dbReference type="EMBL" id="FNTD01000003">
    <property type="protein sequence ID" value="SEB30807.1"/>
    <property type="molecule type" value="Genomic_DNA"/>
</dbReference>
<feature type="region of interest" description="Disordered" evidence="1">
    <location>
        <begin position="1"/>
        <end position="28"/>
    </location>
</feature>
<proteinExistence type="predicted"/>
<protein>
    <submittedName>
        <fullName evidence="3">Oxidase EvaA</fullName>
    </submittedName>
</protein>
<reference evidence="3 4" key="1">
    <citation type="submission" date="2016-10" db="EMBL/GenBank/DDBJ databases">
        <authorList>
            <person name="de Groot N.N."/>
        </authorList>
    </citation>
    <scope>NUCLEOTIDE SEQUENCE [LARGE SCALE GENOMIC DNA]</scope>
    <source>
        <strain evidence="3 4">DSM 40306</strain>
    </source>
</reference>
<gene>
    <name evidence="3" type="ORF">SAMN04490357_0078</name>
</gene>
<dbReference type="InterPro" id="IPR005212">
    <property type="entry name" value="EvaA-like"/>
</dbReference>
<evidence type="ECO:0000313" key="4">
    <source>
        <dbReference type="Proteomes" id="UP000182375"/>
    </source>
</evidence>
<accession>A0A1H4I9S3</accession>
<dbReference type="Pfam" id="PF03559">
    <property type="entry name" value="Hexose_dehydrat"/>
    <property type="match status" value="2"/>
</dbReference>
<dbReference type="GO" id="GO:0016829">
    <property type="term" value="F:lyase activity"/>
    <property type="evidence" value="ECO:0007669"/>
    <property type="project" value="InterPro"/>
</dbReference>
<organism evidence="3 4">
    <name type="scientific">Streptomyces misionensis</name>
    <dbReference type="NCBI Taxonomy" id="67331"/>
    <lineage>
        <taxon>Bacteria</taxon>
        <taxon>Bacillati</taxon>
        <taxon>Actinomycetota</taxon>
        <taxon>Actinomycetes</taxon>
        <taxon>Kitasatosporales</taxon>
        <taxon>Streptomycetaceae</taxon>
        <taxon>Streptomyces</taxon>
    </lineage>
</organism>
<feature type="domain" description="dTDP-4-dehydro-6-deoxy-alpha-D-glucopyranose 2,3-dehydratase" evidence="2">
    <location>
        <begin position="288"/>
        <end position="489"/>
    </location>
</feature>
<dbReference type="Proteomes" id="UP000182375">
    <property type="component" value="Unassembled WGS sequence"/>
</dbReference>
<evidence type="ECO:0000259" key="2">
    <source>
        <dbReference type="Pfam" id="PF03559"/>
    </source>
</evidence>
<evidence type="ECO:0000313" key="3">
    <source>
        <dbReference type="EMBL" id="SEB30807.1"/>
    </source>
</evidence>
<dbReference type="InterPro" id="IPR038153">
    <property type="entry name" value="EvaA-like_sf"/>
</dbReference>